<dbReference type="Proteomes" id="UP000315750">
    <property type="component" value="Chromosome"/>
</dbReference>
<dbReference type="OrthoDB" id="283021at2"/>
<accession>A0A518ARQ6</accession>
<evidence type="ECO:0000313" key="1">
    <source>
        <dbReference type="EMBL" id="QDU57413.1"/>
    </source>
</evidence>
<sequence length="182" mass="20885">MAAIGWFGYARLAYFSQPQHERMLYKQIRKQPPQRIVEVGIGSTERAVQLIRVAQRYRTDSPISYTGFDCFEERPAGAAPLPLIHAHRQLQLTGARVRLVPGFPAATLPQLANSLQRTDMMLISSDVDDASLEKAWFYMPRMCHEQTLVLRELRVSDEQSRFELISQAELQRRAEVRTKRAA</sequence>
<gene>
    <name evidence="1" type="ORF">Pan181_36290</name>
</gene>
<dbReference type="RefSeq" id="WP_145248564.1">
    <property type="nucleotide sequence ID" value="NZ_CP036278.1"/>
</dbReference>
<reference evidence="1 2" key="1">
    <citation type="submission" date="2019-02" db="EMBL/GenBank/DDBJ databases">
        <title>Deep-cultivation of Planctomycetes and their phenomic and genomic characterization uncovers novel biology.</title>
        <authorList>
            <person name="Wiegand S."/>
            <person name="Jogler M."/>
            <person name="Boedeker C."/>
            <person name="Pinto D."/>
            <person name="Vollmers J."/>
            <person name="Rivas-Marin E."/>
            <person name="Kohn T."/>
            <person name="Peeters S.H."/>
            <person name="Heuer A."/>
            <person name="Rast P."/>
            <person name="Oberbeckmann S."/>
            <person name="Bunk B."/>
            <person name="Jeske O."/>
            <person name="Meyerdierks A."/>
            <person name="Storesund J.E."/>
            <person name="Kallscheuer N."/>
            <person name="Luecker S."/>
            <person name="Lage O.M."/>
            <person name="Pohl T."/>
            <person name="Merkel B.J."/>
            <person name="Hornburger P."/>
            <person name="Mueller R.-W."/>
            <person name="Bruemmer F."/>
            <person name="Labrenz M."/>
            <person name="Spormann A.M."/>
            <person name="Op den Camp H."/>
            <person name="Overmann J."/>
            <person name="Amann R."/>
            <person name="Jetten M.S.M."/>
            <person name="Mascher T."/>
            <person name="Medema M.H."/>
            <person name="Devos D.P."/>
            <person name="Kaster A.-K."/>
            <person name="Ovreas L."/>
            <person name="Rohde M."/>
            <person name="Galperin M.Y."/>
            <person name="Jogler C."/>
        </authorList>
    </citation>
    <scope>NUCLEOTIDE SEQUENCE [LARGE SCALE GENOMIC DNA]</scope>
    <source>
        <strain evidence="1 2">Pan181</strain>
    </source>
</reference>
<dbReference type="InterPro" id="IPR029063">
    <property type="entry name" value="SAM-dependent_MTases_sf"/>
</dbReference>
<evidence type="ECO:0008006" key="3">
    <source>
        <dbReference type="Google" id="ProtNLM"/>
    </source>
</evidence>
<keyword evidence="2" id="KW-1185">Reference proteome</keyword>
<dbReference type="Gene3D" id="3.40.50.150">
    <property type="entry name" value="Vaccinia Virus protein VP39"/>
    <property type="match status" value="1"/>
</dbReference>
<organism evidence="1 2">
    <name type="scientific">Aeoliella mucimassa</name>
    <dbReference type="NCBI Taxonomy" id="2527972"/>
    <lineage>
        <taxon>Bacteria</taxon>
        <taxon>Pseudomonadati</taxon>
        <taxon>Planctomycetota</taxon>
        <taxon>Planctomycetia</taxon>
        <taxon>Pirellulales</taxon>
        <taxon>Lacipirellulaceae</taxon>
        <taxon>Aeoliella</taxon>
    </lineage>
</organism>
<name>A0A518ARQ6_9BACT</name>
<protein>
    <recommendedName>
        <fullName evidence="3">Leucine carboxyl methyltransferase</fullName>
    </recommendedName>
</protein>
<dbReference type="EMBL" id="CP036278">
    <property type="protein sequence ID" value="QDU57413.1"/>
    <property type="molecule type" value="Genomic_DNA"/>
</dbReference>
<evidence type="ECO:0000313" key="2">
    <source>
        <dbReference type="Proteomes" id="UP000315750"/>
    </source>
</evidence>
<proteinExistence type="predicted"/>
<dbReference type="AlphaFoldDB" id="A0A518ARQ6"/>
<dbReference type="KEGG" id="amuc:Pan181_36290"/>